<dbReference type="SUPFAM" id="SSF55785">
    <property type="entry name" value="PYP-like sensor domain (PAS domain)"/>
    <property type="match status" value="1"/>
</dbReference>
<dbReference type="InterPro" id="IPR035919">
    <property type="entry name" value="EAL_sf"/>
</dbReference>
<dbReference type="NCBIfam" id="TIGR00254">
    <property type="entry name" value="GGDEF"/>
    <property type="match status" value="1"/>
</dbReference>
<evidence type="ECO:0000313" key="7">
    <source>
        <dbReference type="EMBL" id="QSX32147.1"/>
    </source>
</evidence>
<feature type="domain" description="PAS" evidence="2">
    <location>
        <begin position="397"/>
        <end position="455"/>
    </location>
</feature>
<proteinExistence type="predicted"/>
<dbReference type="SUPFAM" id="SSF55073">
    <property type="entry name" value="Nucleotide cyclase"/>
    <property type="match status" value="1"/>
</dbReference>
<dbReference type="PROSITE" id="PS50887">
    <property type="entry name" value="GGDEF"/>
    <property type="match status" value="1"/>
</dbReference>
<dbReference type="Gene3D" id="6.10.340.10">
    <property type="match status" value="1"/>
</dbReference>
<dbReference type="Gene3D" id="3.30.450.20">
    <property type="entry name" value="PAS domain"/>
    <property type="match status" value="2"/>
</dbReference>
<feature type="transmembrane region" description="Helical" evidence="1">
    <location>
        <begin position="323"/>
        <end position="342"/>
    </location>
</feature>
<keyword evidence="1" id="KW-1133">Transmembrane helix</keyword>
<dbReference type="Pfam" id="PF00990">
    <property type="entry name" value="GGDEF"/>
    <property type="match status" value="1"/>
</dbReference>
<evidence type="ECO:0000259" key="4">
    <source>
        <dbReference type="PROSITE" id="PS50883"/>
    </source>
</evidence>
<dbReference type="PROSITE" id="PS50112">
    <property type="entry name" value="PAS"/>
    <property type="match status" value="1"/>
</dbReference>
<dbReference type="InterPro" id="IPR000700">
    <property type="entry name" value="PAS-assoc_C"/>
</dbReference>
<feature type="domain" description="EAL" evidence="4">
    <location>
        <begin position="695"/>
        <end position="951"/>
    </location>
</feature>
<dbReference type="InterPro" id="IPR029787">
    <property type="entry name" value="Nucleotide_cyclase"/>
</dbReference>
<dbReference type="CDD" id="cd01948">
    <property type="entry name" value="EAL"/>
    <property type="match status" value="1"/>
</dbReference>
<dbReference type="PANTHER" id="PTHR44757">
    <property type="entry name" value="DIGUANYLATE CYCLASE DGCP"/>
    <property type="match status" value="1"/>
</dbReference>
<dbReference type="InterPro" id="IPR000014">
    <property type="entry name" value="PAS"/>
</dbReference>
<dbReference type="SMART" id="SM00304">
    <property type="entry name" value="HAMP"/>
    <property type="match status" value="1"/>
</dbReference>
<evidence type="ECO:0000313" key="8">
    <source>
        <dbReference type="Proteomes" id="UP000662770"/>
    </source>
</evidence>
<dbReference type="PROSITE" id="PS50113">
    <property type="entry name" value="PAC"/>
    <property type="match status" value="1"/>
</dbReference>
<dbReference type="NCBIfam" id="TIGR00229">
    <property type="entry name" value="sensory_box"/>
    <property type="match status" value="1"/>
</dbReference>
<keyword evidence="1" id="KW-0812">Transmembrane</keyword>
<keyword evidence="1" id="KW-0472">Membrane</keyword>
<evidence type="ECO:0000259" key="3">
    <source>
        <dbReference type="PROSITE" id="PS50113"/>
    </source>
</evidence>
<dbReference type="Gene3D" id="3.20.20.450">
    <property type="entry name" value="EAL domain"/>
    <property type="match status" value="1"/>
</dbReference>
<name>A0ABX7QL17_9GAMM</name>
<dbReference type="PROSITE" id="PS50883">
    <property type="entry name" value="EAL"/>
    <property type="match status" value="1"/>
</dbReference>
<evidence type="ECO:0000259" key="5">
    <source>
        <dbReference type="PROSITE" id="PS50885"/>
    </source>
</evidence>
<dbReference type="PANTHER" id="PTHR44757:SF2">
    <property type="entry name" value="BIOFILM ARCHITECTURE MAINTENANCE PROTEIN MBAA"/>
    <property type="match status" value="1"/>
</dbReference>
<dbReference type="EMBL" id="CP071503">
    <property type="protein sequence ID" value="QSX32147.1"/>
    <property type="molecule type" value="Genomic_DNA"/>
</dbReference>
<accession>A0ABX7QL17</accession>
<dbReference type="InterPro" id="IPR000160">
    <property type="entry name" value="GGDEF_dom"/>
</dbReference>
<dbReference type="Pfam" id="PF13426">
    <property type="entry name" value="PAS_9"/>
    <property type="match status" value="1"/>
</dbReference>
<dbReference type="InterPro" id="IPR043128">
    <property type="entry name" value="Rev_trsase/Diguanyl_cyclase"/>
</dbReference>
<dbReference type="PROSITE" id="PS50885">
    <property type="entry name" value="HAMP"/>
    <property type="match status" value="1"/>
</dbReference>
<dbReference type="CDD" id="cd00130">
    <property type="entry name" value="PAS"/>
    <property type="match status" value="1"/>
</dbReference>
<feature type="transmembrane region" description="Helical" evidence="1">
    <location>
        <begin position="37"/>
        <end position="60"/>
    </location>
</feature>
<evidence type="ECO:0000259" key="6">
    <source>
        <dbReference type="PROSITE" id="PS50887"/>
    </source>
</evidence>
<feature type="domain" description="GGDEF" evidence="6">
    <location>
        <begin position="554"/>
        <end position="686"/>
    </location>
</feature>
<dbReference type="SMART" id="SM00052">
    <property type="entry name" value="EAL"/>
    <property type="match status" value="1"/>
</dbReference>
<dbReference type="SUPFAM" id="SSF141868">
    <property type="entry name" value="EAL domain-like"/>
    <property type="match status" value="1"/>
</dbReference>
<dbReference type="SMART" id="SM00091">
    <property type="entry name" value="PAS"/>
    <property type="match status" value="1"/>
</dbReference>
<dbReference type="InterPro" id="IPR052155">
    <property type="entry name" value="Biofilm_reg_signaling"/>
</dbReference>
<evidence type="ECO:0000256" key="1">
    <source>
        <dbReference type="SAM" id="Phobius"/>
    </source>
</evidence>
<dbReference type="Pfam" id="PF00672">
    <property type="entry name" value="HAMP"/>
    <property type="match status" value="1"/>
</dbReference>
<dbReference type="Pfam" id="PF00563">
    <property type="entry name" value="EAL"/>
    <property type="match status" value="1"/>
</dbReference>
<dbReference type="InterPro" id="IPR001633">
    <property type="entry name" value="EAL_dom"/>
</dbReference>
<dbReference type="Gene3D" id="3.30.70.270">
    <property type="match status" value="1"/>
</dbReference>
<dbReference type="CDD" id="cd01949">
    <property type="entry name" value="GGDEF"/>
    <property type="match status" value="1"/>
</dbReference>
<keyword evidence="8" id="KW-1185">Reference proteome</keyword>
<organism evidence="7 8">
    <name type="scientific">Shewanella avicenniae</name>
    <dbReference type="NCBI Taxonomy" id="2814294"/>
    <lineage>
        <taxon>Bacteria</taxon>
        <taxon>Pseudomonadati</taxon>
        <taxon>Pseudomonadota</taxon>
        <taxon>Gammaproteobacteria</taxon>
        <taxon>Alteromonadales</taxon>
        <taxon>Shewanellaceae</taxon>
        <taxon>Shewanella</taxon>
    </lineage>
</organism>
<dbReference type="Proteomes" id="UP000662770">
    <property type="component" value="Chromosome"/>
</dbReference>
<protein>
    <submittedName>
        <fullName evidence="7">EAL domain-containing protein</fullName>
    </submittedName>
</protein>
<dbReference type="SUPFAM" id="SSF158472">
    <property type="entry name" value="HAMP domain-like"/>
    <property type="match status" value="1"/>
</dbReference>
<gene>
    <name evidence="7" type="ORF">JYB87_10155</name>
</gene>
<sequence length="960" mass="108252">MDPMLDGEQKPANSAAHFKKMFVSQYLGFRHSISMQLGVWVVTIVILIVLSLGEVVGRFVQEQIKKEQSFWLNTLASTMASRLQQHMLSVSKQVVLLANLPQMTDSSVPLSEKQLLMQRVRDAYPQFTYLGITDANGVIQTDIFGLLAGKNVAQREWFIKGQNGLSFVDVHDAFLLAQHLPKPKYGDGLLRLVDISVPIISNKDQFLGVLGAHLSLDWAYEEKNRLLDKLESTAVQLLIYNSRGELLLSSEVWSDEKLPAFTQFKFNQNLSPQVMRWPDGQDYLSATAVVSASNNTESLNWRVVAYKPAAVAFAPAIALHNRILWLGLLFSLILAALLGLFIRFKLAPLRLIDQAAEQLRQGELNTQIPSFSGESEIARLSRSLSKLVNELQQQNTELRLNERVFQNVRQAIVILDAAGKVVRVNSSFEQITGYPAEEVAGESFRMLYSSRHSKNFYDQNWADVFRNGIWSNEVWYRRKDGFEYPAMLSLTGLHSETGDVSHFVALFEDISEQLLQKERLLQLANFDRLTGISNRYGLEQKLAALVQQAEDDNSVFALLLVDLDNFKNINDSVGHAAGDQVLKLVCQRFDGCLDEKVTLARWGGDEFVVLLPRATVAEAINLGERLLAMLKLPFVVDRVHHFVSATIGIATYPESSKFVGDLLRCADAAMYLAKKLGKNRIEVYRKEIDQALSDFLVIENRLRFSLNQTENGLALAYQPQFSMDGEQIIGAEALLRWHDTELGNVGPDRFIPVAEQTQLISLIGKFVIEQALADYQRLQSSVNFPFTLSLNISPVQLTDDDFLPTLEASVSKYRLARQSICLEITETALMTEKCKVTELLKQIKQLGYLVSIDDFGIGYSSLQYLSTFKPHEIKVDRSFVQAIDTDEFSRNIVVFTMSLAKELNLIPIAEGVESTAQMNTLRSIGYFNIQGYLYSKPLFYDDFYDVLQQFNTTIPQQTNS</sequence>
<evidence type="ECO:0000259" key="2">
    <source>
        <dbReference type="PROSITE" id="PS50112"/>
    </source>
</evidence>
<dbReference type="CDD" id="cd06225">
    <property type="entry name" value="HAMP"/>
    <property type="match status" value="1"/>
</dbReference>
<feature type="domain" description="PAC" evidence="3">
    <location>
        <begin position="470"/>
        <end position="522"/>
    </location>
</feature>
<dbReference type="InterPro" id="IPR035965">
    <property type="entry name" value="PAS-like_dom_sf"/>
</dbReference>
<dbReference type="SMART" id="SM00267">
    <property type="entry name" value="GGDEF"/>
    <property type="match status" value="1"/>
</dbReference>
<reference evidence="7 8" key="1">
    <citation type="submission" date="2021-03" db="EMBL/GenBank/DDBJ databases">
        <title>Novel species identification of genus Shewanella.</title>
        <authorList>
            <person name="Liu G."/>
            <person name="Zhang Q."/>
        </authorList>
    </citation>
    <scope>NUCLEOTIDE SEQUENCE [LARGE SCALE GENOMIC DNA]</scope>
    <source>
        <strain evidence="7 8">FJAT-51800</strain>
    </source>
</reference>
<feature type="domain" description="HAMP" evidence="5">
    <location>
        <begin position="343"/>
        <end position="396"/>
    </location>
</feature>
<dbReference type="InterPro" id="IPR003660">
    <property type="entry name" value="HAMP_dom"/>
</dbReference>